<dbReference type="GO" id="GO:0018104">
    <property type="term" value="P:peptidoglycan-protein cross-linking"/>
    <property type="evidence" value="ECO:0007669"/>
    <property type="project" value="TreeGrafter"/>
</dbReference>
<protein>
    <submittedName>
        <fullName evidence="12">L,D-transpeptidase family protein</fullName>
    </submittedName>
</protein>
<dbReference type="Pfam" id="PF03734">
    <property type="entry name" value="YkuD"/>
    <property type="match status" value="1"/>
</dbReference>
<keyword evidence="10" id="KW-0812">Transmembrane</keyword>
<dbReference type="Proteomes" id="UP000565468">
    <property type="component" value="Unassembled WGS sequence"/>
</dbReference>
<keyword evidence="10" id="KW-1133">Transmembrane helix</keyword>
<dbReference type="GO" id="GO:0071972">
    <property type="term" value="F:peptidoglycan L,D-transpeptidase activity"/>
    <property type="evidence" value="ECO:0007669"/>
    <property type="project" value="TreeGrafter"/>
</dbReference>
<dbReference type="InterPro" id="IPR050979">
    <property type="entry name" value="LD-transpeptidase"/>
</dbReference>
<dbReference type="Gene3D" id="1.25.40.10">
    <property type="entry name" value="Tetratricopeptide repeat domain"/>
    <property type="match status" value="1"/>
</dbReference>
<evidence type="ECO:0000256" key="10">
    <source>
        <dbReference type="SAM" id="Phobius"/>
    </source>
</evidence>
<dbReference type="GO" id="GO:0005576">
    <property type="term" value="C:extracellular region"/>
    <property type="evidence" value="ECO:0007669"/>
    <property type="project" value="TreeGrafter"/>
</dbReference>
<dbReference type="CDD" id="cd16913">
    <property type="entry name" value="YkuD_like"/>
    <property type="match status" value="1"/>
</dbReference>
<keyword evidence="6 9" id="KW-0133">Cell shape</keyword>
<dbReference type="GO" id="GO:0016757">
    <property type="term" value="F:glycosyltransferase activity"/>
    <property type="evidence" value="ECO:0007669"/>
    <property type="project" value="UniProtKB-KW"/>
</dbReference>
<evidence type="ECO:0000256" key="1">
    <source>
        <dbReference type="ARBA" id="ARBA00004752"/>
    </source>
</evidence>
<reference evidence="12 13" key="1">
    <citation type="submission" date="2020-04" db="EMBL/GenBank/DDBJ databases">
        <title>Paenibacillus algicola sp. nov., a novel marine bacterium producing alginate lyase.</title>
        <authorList>
            <person name="Huang H."/>
        </authorList>
    </citation>
    <scope>NUCLEOTIDE SEQUENCE [LARGE SCALE GENOMIC DNA]</scope>
    <source>
        <strain evidence="12 13">L7-75</strain>
    </source>
</reference>
<organism evidence="12 13">
    <name type="scientific">Paenibacillus lemnae</name>
    <dbReference type="NCBI Taxonomy" id="1330551"/>
    <lineage>
        <taxon>Bacteria</taxon>
        <taxon>Bacillati</taxon>
        <taxon>Bacillota</taxon>
        <taxon>Bacilli</taxon>
        <taxon>Bacillales</taxon>
        <taxon>Paenibacillaceae</taxon>
        <taxon>Paenibacillus</taxon>
    </lineage>
</organism>
<name>A0A848M5H9_PAELE</name>
<keyword evidence="4" id="KW-0808">Transferase</keyword>
<evidence type="ECO:0000256" key="6">
    <source>
        <dbReference type="ARBA" id="ARBA00022960"/>
    </source>
</evidence>
<evidence type="ECO:0000313" key="12">
    <source>
        <dbReference type="EMBL" id="NMO95362.1"/>
    </source>
</evidence>
<dbReference type="AlphaFoldDB" id="A0A848M5H9"/>
<dbReference type="PANTHER" id="PTHR30582">
    <property type="entry name" value="L,D-TRANSPEPTIDASE"/>
    <property type="match status" value="1"/>
</dbReference>
<evidence type="ECO:0000256" key="5">
    <source>
        <dbReference type="ARBA" id="ARBA00022801"/>
    </source>
</evidence>
<dbReference type="InterPro" id="IPR011990">
    <property type="entry name" value="TPR-like_helical_dom_sf"/>
</dbReference>
<accession>A0A848M5H9</accession>
<evidence type="ECO:0000256" key="4">
    <source>
        <dbReference type="ARBA" id="ARBA00022679"/>
    </source>
</evidence>
<keyword evidence="13" id="KW-1185">Reference proteome</keyword>
<comment type="similarity">
    <text evidence="2">Belongs to the YkuD family.</text>
</comment>
<feature type="active site" description="Proton donor/acceptor" evidence="9">
    <location>
        <position position="401"/>
    </location>
</feature>
<dbReference type="SUPFAM" id="SSF48452">
    <property type="entry name" value="TPR-like"/>
    <property type="match status" value="1"/>
</dbReference>
<evidence type="ECO:0000256" key="7">
    <source>
        <dbReference type="ARBA" id="ARBA00022984"/>
    </source>
</evidence>
<gene>
    <name evidence="12" type="ORF">HII30_06125</name>
</gene>
<dbReference type="EMBL" id="JABBPN010000004">
    <property type="protein sequence ID" value="NMO95362.1"/>
    <property type="molecule type" value="Genomic_DNA"/>
</dbReference>
<sequence>MSESMHLKRYVESHPDNKMAWYLLGKDYERQGEQGKANYCFNRAEEVYEAFELSKAPSDIWKHYEMKLLQQEKNRVRRASKIRRAWLCAVLFLLMLIPSATAPGLFPAGNWAVELEEMIGWLPDLDEAPLPEGDEGKSRPSPDVLFTAAAMQRESGESGVVSLLKNPSSLPPKSIMLGMESAGNWQMWSAAMPAAYGVQREADGRIGITPYTGAKEECECEPQAAASAITQSGARWAELQVQGAVLSTAIGNFQEAVGRPPHDLEELTKPFPDNWLAGTSNEITELFEYFKSASDGPQDKTTGSSNTLTDAELPGLWGAAPDGTLFFKEDLKIVIDRANHRLAVTSGSVLLRNYKVGLGEDNKTPLGTFHITDKVVHPNGTGDGVYGTRGMQLSDQNYAIHGTGDLDSIGANESEGCIRMYKEDVEELFDLVPMGTEVVIDEGVLPDPAVVPQKRFALEHTPGQNNPRKTYDWLY</sequence>
<evidence type="ECO:0000256" key="9">
    <source>
        <dbReference type="PROSITE-ProRule" id="PRU01373"/>
    </source>
</evidence>
<evidence type="ECO:0000256" key="2">
    <source>
        <dbReference type="ARBA" id="ARBA00005992"/>
    </source>
</evidence>
<evidence type="ECO:0000256" key="8">
    <source>
        <dbReference type="ARBA" id="ARBA00023316"/>
    </source>
</evidence>
<dbReference type="InterPro" id="IPR005490">
    <property type="entry name" value="LD_TPept_cat_dom"/>
</dbReference>
<evidence type="ECO:0000256" key="3">
    <source>
        <dbReference type="ARBA" id="ARBA00022676"/>
    </source>
</evidence>
<dbReference type="GO" id="GO:0008360">
    <property type="term" value="P:regulation of cell shape"/>
    <property type="evidence" value="ECO:0007669"/>
    <property type="project" value="UniProtKB-UniRule"/>
</dbReference>
<dbReference type="GO" id="GO:0071555">
    <property type="term" value="P:cell wall organization"/>
    <property type="evidence" value="ECO:0007669"/>
    <property type="project" value="UniProtKB-UniRule"/>
</dbReference>
<feature type="domain" description="L,D-TPase catalytic" evidence="11">
    <location>
        <begin position="331"/>
        <end position="441"/>
    </location>
</feature>
<dbReference type="InterPro" id="IPR038063">
    <property type="entry name" value="Transpep_catalytic_dom"/>
</dbReference>
<keyword evidence="8 9" id="KW-0961">Cell wall biogenesis/degradation</keyword>
<keyword evidence="3" id="KW-0328">Glycosyltransferase</keyword>
<dbReference type="UniPathway" id="UPA00219"/>
<evidence type="ECO:0000259" key="11">
    <source>
        <dbReference type="PROSITE" id="PS52029"/>
    </source>
</evidence>
<feature type="active site" description="Nucleophile" evidence="9">
    <location>
        <position position="417"/>
    </location>
</feature>
<dbReference type="PANTHER" id="PTHR30582:SF24">
    <property type="entry name" value="L,D-TRANSPEPTIDASE ERFK_SRFK-RELATED"/>
    <property type="match status" value="1"/>
</dbReference>
<proteinExistence type="inferred from homology"/>
<dbReference type="Gene3D" id="2.40.440.10">
    <property type="entry name" value="L,D-transpeptidase catalytic domain-like"/>
    <property type="match status" value="1"/>
</dbReference>
<comment type="pathway">
    <text evidence="1 9">Cell wall biogenesis; peptidoglycan biosynthesis.</text>
</comment>
<keyword evidence="7 9" id="KW-0573">Peptidoglycan synthesis</keyword>
<dbReference type="SUPFAM" id="SSF141523">
    <property type="entry name" value="L,D-transpeptidase catalytic domain-like"/>
    <property type="match status" value="1"/>
</dbReference>
<dbReference type="PROSITE" id="PS52029">
    <property type="entry name" value="LD_TPASE"/>
    <property type="match status" value="1"/>
</dbReference>
<dbReference type="RefSeq" id="WP_169504152.1">
    <property type="nucleotide sequence ID" value="NZ_JABBPN010000004.1"/>
</dbReference>
<evidence type="ECO:0000313" key="13">
    <source>
        <dbReference type="Proteomes" id="UP000565468"/>
    </source>
</evidence>
<keyword evidence="5" id="KW-0378">Hydrolase</keyword>
<comment type="caution">
    <text evidence="12">The sequence shown here is derived from an EMBL/GenBank/DDBJ whole genome shotgun (WGS) entry which is preliminary data.</text>
</comment>
<feature type="transmembrane region" description="Helical" evidence="10">
    <location>
        <begin position="85"/>
        <end position="106"/>
    </location>
</feature>
<keyword evidence="10" id="KW-0472">Membrane</keyword>